<proteinExistence type="predicted"/>
<name>A0AAP0KG08_9MAGN</name>
<protein>
    <submittedName>
        <fullName evidence="1">Uncharacterized protein</fullName>
    </submittedName>
</protein>
<dbReference type="Pfam" id="PF03004">
    <property type="entry name" value="Transposase_24"/>
    <property type="match status" value="1"/>
</dbReference>
<gene>
    <name evidence="1" type="ORF">Syun_009362</name>
</gene>
<reference evidence="1 2" key="1">
    <citation type="submission" date="2024-01" db="EMBL/GenBank/DDBJ databases">
        <title>Genome assemblies of Stephania.</title>
        <authorList>
            <person name="Yang L."/>
        </authorList>
    </citation>
    <scope>NUCLEOTIDE SEQUENCE [LARGE SCALE GENOMIC DNA]</scope>
    <source>
        <strain evidence="1">YNDBR</strain>
        <tissue evidence="1">Leaf</tissue>
    </source>
</reference>
<accession>A0AAP0KG08</accession>
<keyword evidence="2" id="KW-1185">Reference proteome</keyword>
<dbReference type="AlphaFoldDB" id="A0AAP0KG08"/>
<dbReference type="InterPro" id="IPR004252">
    <property type="entry name" value="Probable_transposase_24"/>
</dbReference>
<dbReference type="EMBL" id="JBBNAF010000004">
    <property type="protein sequence ID" value="KAK9151053.1"/>
    <property type="molecule type" value="Genomic_DNA"/>
</dbReference>
<evidence type="ECO:0000313" key="2">
    <source>
        <dbReference type="Proteomes" id="UP001420932"/>
    </source>
</evidence>
<organism evidence="1 2">
    <name type="scientific">Stephania yunnanensis</name>
    <dbReference type="NCBI Taxonomy" id="152371"/>
    <lineage>
        <taxon>Eukaryota</taxon>
        <taxon>Viridiplantae</taxon>
        <taxon>Streptophyta</taxon>
        <taxon>Embryophyta</taxon>
        <taxon>Tracheophyta</taxon>
        <taxon>Spermatophyta</taxon>
        <taxon>Magnoliopsida</taxon>
        <taxon>Ranunculales</taxon>
        <taxon>Menispermaceae</taxon>
        <taxon>Menispermoideae</taxon>
        <taxon>Cissampelideae</taxon>
        <taxon>Stephania</taxon>
    </lineage>
</organism>
<dbReference type="Proteomes" id="UP001420932">
    <property type="component" value="Unassembled WGS sequence"/>
</dbReference>
<sequence length="216" mass="24693">MPIRDLHRPFSLSGALSSPSPSLCTECLPSYVLHPAAFTFPSVFSVYDEITVAYIYLATVRTHLDKIVVVCRVHPDITILCALGVKSDFVTNKAWNRYRKYRASADFKARFEKASHNRKNEKGGPSTCPSKHTGGTRSFWTYEDGLALDREEDDEVTPNDVFLYVHMKDHDGVTFIDNRSARFHAELIRRREEHTQATPNYRLMRSNSTMMQQESA</sequence>
<evidence type="ECO:0000313" key="1">
    <source>
        <dbReference type="EMBL" id="KAK9151053.1"/>
    </source>
</evidence>
<comment type="caution">
    <text evidence="1">The sequence shown here is derived from an EMBL/GenBank/DDBJ whole genome shotgun (WGS) entry which is preliminary data.</text>
</comment>